<keyword evidence="4" id="KW-0238">DNA-binding</keyword>
<gene>
    <name evidence="9" type="ORF">GPY61_20750</name>
</gene>
<dbReference type="Pfam" id="PF00072">
    <property type="entry name" value="Response_reg"/>
    <property type="match status" value="1"/>
</dbReference>
<evidence type="ECO:0000256" key="6">
    <source>
        <dbReference type="PROSITE-ProRule" id="PRU00169"/>
    </source>
</evidence>
<evidence type="ECO:0000259" key="8">
    <source>
        <dbReference type="PROSITE" id="PS50110"/>
    </source>
</evidence>
<proteinExistence type="predicted"/>
<dbReference type="GO" id="GO:0000160">
    <property type="term" value="P:phosphorelay signal transduction system"/>
    <property type="evidence" value="ECO:0007669"/>
    <property type="project" value="UniProtKB-KW"/>
</dbReference>
<dbReference type="InterPro" id="IPR001789">
    <property type="entry name" value="Sig_transdc_resp-reg_receiver"/>
</dbReference>
<keyword evidence="3" id="KW-0805">Transcription regulation</keyword>
<dbReference type="PROSITE" id="PS50043">
    <property type="entry name" value="HTH_LUXR_2"/>
    <property type="match status" value="1"/>
</dbReference>
<dbReference type="CDD" id="cd17537">
    <property type="entry name" value="REC_FixJ"/>
    <property type="match status" value="1"/>
</dbReference>
<keyword evidence="5" id="KW-0804">Transcription</keyword>
<feature type="domain" description="Response regulatory" evidence="8">
    <location>
        <begin position="11"/>
        <end position="125"/>
    </location>
</feature>
<dbReference type="Gene3D" id="1.10.10.10">
    <property type="entry name" value="Winged helix-like DNA-binding domain superfamily/Winged helix DNA-binding domain"/>
    <property type="match status" value="1"/>
</dbReference>
<evidence type="ECO:0000313" key="9">
    <source>
        <dbReference type="EMBL" id="MVW62363.1"/>
    </source>
</evidence>
<keyword evidence="1 6" id="KW-0597">Phosphoprotein</keyword>
<protein>
    <submittedName>
        <fullName evidence="9">Response regulator</fullName>
    </submittedName>
</protein>
<evidence type="ECO:0000256" key="5">
    <source>
        <dbReference type="ARBA" id="ARBA00023163"/>
    </source>
</evidence>
<dbReference type="PRINTS" id="PR00038">
    <property type="entry name" value="HTHLUXR"/>
</dbReference>
<dbReference type="FunFam" id="3.40.50.2300:FF:000018">
    <property type="entry name" value="DNA-binding transcriptional regulator NtrC"/>
    <property type="match status" value="1"/>
</dbReference>
<evidence type="ECO:0000256" key="2">
    <source>
        <dbReference type="ARBA" id="ARBA00023012"/>
    </source>
</evidence>
<dbReference type="RefSeq" id="WP_056131304.1">
    <property type="nucleotide sequence ID" value="NZ_WSES01000006.1"/>
</dbReference>
<dbReference type="SMART" id="SM00421">
    <property type="entry name" value="HTH_LUXR"/>
    <property type="match status" value="1"/>
</dbReference>
<evidence type="ECO:0000259" key="7">
    <source>
        <dbReference type="PROSITE" id="PS50043"/>
    </source>
</evidence>
<dbReference type="PANTHER" id="PTHR44688:SF16">
    <property type="entry name" value="DNA-BINDING TRANSCRIPTIONAL ACTIVATOR DEVR_DOSR"/>
    <property type="match status" value="1"/>
</dbReference>
<dbReference type="InterPro" id="IPR011006">
    <property type="entry name" value="CheY-like_superfamily"/>
</dbReference>
<dbReference type="PANTHER" id="PTHR44688">
    <property type="entry name" value="DNA-BINDING TRANSCRIPTIONAL ACTIVATOR DEVR_DOSR"/>
    <property type="match status" value="1"/>
</dbReference>
<reference evidence="9 10" key="1">
    <citation type="submission" date="2019-12" db="EMBL/GenBank/DDBJ databases">
        <authorList>
            <person name="Li C."/>
            <person name="Zhao J."/>
        </authorList>
    </citation>
    <scope>NUCLEOTIDE SEQUENCE [LARGE SCALE GENOMIC DNA]</scope>
    <source>
        <strain evidence="9 10">NEAU-DD11</strain>
    </source>
</reference>
<dbReference type="GO" id="GO:0006355">
    <property type="term" value="P:regulation of DNA-templated transcription"/>
    <property type="evidence" value="ECO:0007669"/>
    <property type="project" value="InterPro"/>
</dbReference>
<evidence type="ECO:0000313" key="10">
    <source>
        <dbReference type="Proteomes" id="UP000443353"/>
    </source>
</evidence>
<dbReference type="SMART" id="SM00448">
    <property type="entry name" value="REC"/>
    <property type="match status" value="1"/>
</dbReference>
<feature type="modified residue" description="4-aspartylphosphate" evidence="6">
    <location>
        <position position="60"/>
    </location>
</feature>
<dbReference type="AlphaFoldDB" id="A0A7X3G2D4"/>
<sequence length="220" mass="23860">MNSSPTPSRELVYVVDDDAGVRDSLSGLLRSVGMEVAAYGSVADFARARRPDVCSCLLLDVRLQGASGLDLQDQLNRDGVPLPVVFMTGFGDIPMTVRAMKGGAVDFLAKPFREQDLLDAIHQALARDRERRAKRQAHAALAARYAALTPREKQVMALAVRGLMNKQIAGETGTSEITVKIHRGNAMRKMEAKTFADLVRMAEALGAENESTHGQDATHT</sequence>
<dbReference type="GO" id="GO:0003677">
    <property type="term" value="F:DNA binding"/>
    <property type="evidence" value="ECO:0007669"/>
    <property type="project" value="UniProtKB-KW"/>
</dbReference>
<feature type="domain" description="HTH luxR-type" evidence="7">
    <location>
        <begin position="141"/>
        <end position="206"/>
    </location>
</feature>
<dbReference type="SUPFAM" id="SSF52172">
    <property type="entry name" value="CheY-like"/>
    <property type="match status" value="1"/>
</dbReference>
<dbReference type="PROSITE" id="PS50110">
    <property type="entry name" value="RESPONSE_REGULATORY"/>
    <property type="match status" value="1"/>
</dbReference>
<dbReference type="Gene3D" id="3.40.50.2300">
    <property type="match status" value="1"/>
</dbReference>
<dbReference type="InterPro" id="IPR036388">
    <property type="entry name" value="WH-like_DNA-bd_sf"/>
</dbReference>
<evidence type="ECO:0000256" key="3">
    <source>
        <dbReference type="ARBA" id="ARBA00023015"/>
    </source>
</evidence>
<dbReference type="CDD" id="cd06170">
    <property type="entry name" value="LuxR_C_like"/>
    <property type="match status" value="1"/>
</dbReference>
<keyword evidence="2" id="KW-0902">Two-component regulatory system</keyword>
<dbReference type="Proteomes" id="UP000443353">
    <property type="component" value="Unassembled WGS sequence"/>
</dbReference>
<dbReference type="InterPro" id="IPR000792">
    <property type="entry name" value="Tscrpt_reg_LuxR_C"/>
</dbReference>
<name>A0A7X3G2D4_9BURK</name>
<organism evidence="9 10">
    <name type="scientific">Massilia cellulosiltytica</name>
    <dbReference type="NCBI Taxonomy" id="2683234"/>
    <lineage>
        <taxon>Bacteria</taxon>
        <taxon>Pseudomonadati</taxon>
        <taxon>Pseudomonadota</taxon>
        <taxon>Betaproteobacteria</taxon>
        <taxon>Burkholderiales</taxon>
        <taxon>Oxalobacteraceae</taxon>
        <taxon>Telluria group</taxon>
        <taxon>Massilia</taxon>
    </lineage>
</organism>
<dbReference type="EMBL" id="WSES01000006">
    <property type="protein sequence ID" value="MVW62363.1"/>
    <property type="molecule type" value="Genomic_DNA"/>
</dbReference>
<evidence type="ECO:0000256" key="4">
    <source>
        <dbReference type="ARBA" id="ARBA00023125"/>
    </source>
</evidence>
<accession>A0A7X3G2D4</accession>
<dbReference type="Pfam" id="PF00196">
    <property type="entry name" value="GerE"/>
    <property type="match status" value="1"/>
</dbReference>
<keyword evidence="10" id="KW-1185">Reference proteome</keyword>
<comment type="caution">
    <text evidence="9">The sequence shown here is derived from an EMBL/GenBank/DDBJ whole genome shotgun (WGS) entry which is preliminary data.</text>
</comment>
<evidence type="ECO:0000256" key="1">
    <source>
        <dbReference type="ARBA" id="ARBA00022553"/>
    </source>
</evidence>